<gene>
    <name evidence="1" type="ORF">CSUB01_04277</name>
</gene>
<dbReference type="HOGENOM" id="CLU_036932_0_0_1"/>
<evidence type="ECO:0008006" key="3">
    <source>
        <dbReference type="Google" id="ProtNLM"/>
    </source>
</evidence>
<dbReference type="OMA" id="WREVWAK"/>
<dbReference type="OrthoDB" id="4844405at2759"/>
<reference evidence="2" key="1">
    <citation type="journal article" date="2014" name="Genome Announc.">
        <title>Draft genome sequence of Colletotrichum sublineola, a destructive pathogen of cultivated sorghum.</title>
        <authorList>
            <person name="Baroncelli R."/>
            <person name="Sanz-Martin J.M."/>
            <person name="Rech G.E."/>
            <person name="Sukno S.A."/>
            <person name="Thon M.R."/>
        </authorList>
    </citation>
    <scope>NUCLEOTIDE SEQUENCE [LARGE SCALE GENOMIC DNA]</scope>
    <source>
        <strain evidence="2">TX430BB</strain>
    </source>
</reference>
<protein>
    <recommendedName>
        <fullName evidence="3">HNH nuclease domain-containing protein</fullName>
    </recommendedName>
</protein>
<organism evidence="1 2">
    <name type="scientific">Colletotrichum sublineola</name>
    <name type="common">Sorghum anthracnose fungus</name>
    <dbReference type="NCBI Taxonomy" id="1173701"/>
    <lineage>
        <taxon>Eukaryota</taxon>
        <taxon>Fungi</taxon>
        <taxon>Dikarya</taxon>
        <taxon>Ascomycota</taxon>
        <taxon>Pezizomycotina</taxon>
        <taxon>Sordariomycetes</taxon>
        <taxon>Hypocreomycetidae</taxon>
        <taxon>Glomerellales</taxon>
        <taxon>Glomerellaceae</taxon>
        <taxon>Colletotrichum</taxon>
        <taxon>Colletotrichum graminicola species complex</taxon>
    </lineage>
</organism>
<dbReference type="STRING" id="1173701.A0A066XIL9"/>
<dbReference type="Proteomes" id="UP000027238">
    <property type="component" value="Unassembled WGS sequence"/>
</dbReference>
<keyword evidence="2" id="KW-1185">Reference proteome</keyword>
<proteinExistence type="predicted"/>
<dbReference type="eggNOG" id="ENOG502SR67">
    <property type="taxonomic scope" value="Eukaryota"/>
</dbReference>
<dbReference type="AlphaFoldDB" id="A0A066XIL9"/>
<comment type="caution">
    <text evidence="1">The sequence shown here is derived from an EMBL/GenBank/DDBJ whole genome shotgun (WGS) entry which is preliminary data.</text>
</comment>
<evidence type="ECO:0000313" key="2">
    <source>
        <dbReference type="Proteomes" id="UP000027238"/>
    </source>
</evidence>
<name>A0A066XIL9_COLSU</name>
<accession>A0A066XIL9</accession>
<dbReference type="EMBL" id="JMSE01000798">
    <property type="protein sequence ID" value="KDN67514.1"/>
    <property type="molecule type" value="Genomic_DNA"/>
</dbReference>
<sequence length="438" mass="50103">MDSSSSGGSSLATAVLTRPTDIEAAFKRVQRLRKEYEALEREVEPHFEPNKERSETTPEARLQLAELGIGLAVQEKQVIRTAQRLAIHLMHRGNLAPDKAMKYIHEQNKCYFSAGGDLWRHKKKKALYEGSEAVPVLAPGSYALIHRPSTCTPRHSTLVPRSHAMMESILPLYTRSDGLSWPSRRPLTFRKDAMDYYNGHAGNGTAWCHVSGMWYIDEDIEAANIVPFFADIDSISALLFGDRAESIERAGNALLLSEHIKGWYDRSYILIVPVDARETPITRWKTDVVCPHIKNLLYTAGHCGRDLDGKELKFLNDKRPVPRFLYFRFIITLLRMKRLDYNGWREVWAKYHTHRPFPTPGRYMRESVLLALVSHFGAPDTYLVNSWIRGHGFDAPLTLTDDEAVEVARRVHMAVEYTAYEAEKWDQDEGNESEDDEE</sequence>
<evidence type="ECO:0000313" key="1">
    <source>
        <dbReference type="EMBL" id="KDN67514.1"/>
    </source>
</evidence>